<proteinExistence type="predicted"/>
<name>A0A383EQW7_9ZZZZ</name>
<dbReference type="EMBL" id="UINC01228012">
    <property type="protein sequence ID" value="SVE59151.1"/>
    <property type="molecule type" value="Genomic_DNA"/>
</dbReference>
<organism evidence="2">
    <name type="scientific">marine metagenome</name>
    <dbReference type="NCBI Taxonomy" id="408172"/>
    <lineage>
        <taxon>unclassified sequences</taxon>
        <taxon>metagenomes</taxon>
        <taxon>ecological metagenomes</taxon>
    </lineage>
</organism>
<accession>A0A383EQW7</accession>
<feature type="non-terminal residue" evidence="2">
    <location>
        <position position="1"/>
    </location>
</feature>
<sequence length="106" mass="11233">GCIPPRDHGYPAPTLRRPALEAVADTPSAGQSRPADGGAQYSDSVRITGQDDGRDGSPGRNRNHRLRPHNSPPGTTPVSRRTSPARPHATLRDGFRRAGQAGVSHV</sequence>
<evidence type="ECO:0000313" key="2">
    <source>
        <dbReference type="EMBL" id="SVE59151.1"/>
    </source>
</evidence>
<evidence type="ECO:0000256" key="1">
    <source>
        <dbReference type="SAM" id="MobiDB-lite"/>
    </source>
</evidence>
<reference evidence="2" key="1">
    <citation type="submission" date="2018-05" db="EMBL/GenBank/DDBJ databases">
        <authorList>
            <person name="Lanie J.A."/>
            <person name="Ng W.-L."/>
            <person name="Kazmierczak K.M."/>
            <person name="Andrzejewski T.M."/>
            <person name="Davidsen T.M."/>
            <person name="Wayne K.J."/>
            <person name="Tettelin H."/>
            <person name="Glass J.I."/>
            <person name="Rusch D."/>
            <person name="Podicherti R."/>
            <person name="Tsui H.-C.T."/>
            <person name="Winkler M.E."/>
        </authorList>
    </citation>
    <scope>NUCLEOTIDE SEQUENCE</scope>
</reference>
<dbReference type="AlphaFoldDB" id="A0A383EQW7"/>
<feature type="region of interest" description="Disordered" evidence="1">
    <location>
        <begin position="1"/>
        <end position="106"/>
    </location>
</feature>
<feature type="non-terminal residue" evidence="2">
    <location>
        <position position="106"/>
    </location>
</feature>
<protein>
    <submittedName>
        <fullName evidence="2">Uncharacterized protein</fullName>
    </submittedName>
</protein>
<gene>
    <name evidence="2" type="ORF">METZ01_LOCUS512005</name>
</gene>